<reference evidence="3 4" key="1">
    <citation type="journal article" date="2018" name="Nat. Ecol. Evol.">
        <title>Genomic signatures of mitonuclear coevolution across populations of Tigriopus californicus.</title>
        <authorList>
            <person name="Barreto F.S."/>
            <person name="Watson E.T."/>
            <person name="Lima T.G."/>
            <person name="Willett C.S."/>
            <person name="Edmands S."/>
            <person name="Li W."/>
            <person name="Burton R.S."/>
        </authorList>
    </citation>
    <scope>NUCLEOTIDE SEQUENCE [LARGE SCALE GENOMIC DNA]</scope>
    <source>
        <strain evidence="3 4">San Diego</strain>
    </source>
</reference>
<accession>A0A553NZY3</accession>
<dbReference type="OrthoDB" id="10626837at2759"/>
<comment type="caution">
    <text evidence="3">The sequence shown here is derived from an EMBL/GenBank/DDBJ whole genome shotgun (WGS) entry which is preliminary data.</text>
</comment>
<feature type="region of interest" description="Disordered" evidence="1">
    <location>
        <begin position="118"/>
        <end position="164"/>
    </location>
</feature>
<evidence type="ECO:0000256" key="1">
    <source>
        <dbReference type="SAM" id="MobiDB-lite"/>
    </source>
</evidence>
<name>A0A553NZY3_TIGCA</name>
<evidence type="ECO:0000256" key="2">
    <source>
        <dbReference type="SAM" id="SignalP"/>
    </source>
</evidence>
<organism evidence="3 4">
    <name type="scientific">Tigriopus californicus</name>
    <name type="common">Marine copepod</name>
    <dbReference type="NCBI Taxonomy" id="6832"/>
    <lineage>
        <taxon>Eukaryota</taxon>
        <taxon>Metazoa</taxon>
        <taxon>Ecdysozoa</taxon>
        <taxon>Arthropoda</taxon>
        <taxon>Crustacea</taxon>
        <taxon>Multicrustacea</taxon>
        <taxon>Hexanauplia</taxon>
        <taxon>Copepoda</taxon>
        <taxon>Harpacticoida</taxon>
        <taxon>Harpacticidae</taxon>
        <taxon>Tigriopus</taxon>
    </lineage>
</organism>
<dbReference type="Proteomes" id="UP000318571">
    <property type="component" value="Chromosome 9"/>
</dbReference>
<gene>
    <name evidence="3" type="ORF">TCAL_17341</name>
</gene>
<evidence type="ECO:0000313" key="3">
    <source>
        <dbReference type="EMBL" id="TRY71004.1"/>
    </source>
</evidence>
<feature type="chain" id="PRO_5021974074" evidence="2">
    <location>
        <begin position="29"/>
        <end position="178"/>
    </location>
</feature>
<dbReference type="EMBL" id="VCGU01000009">
    <property type="protein sequence ID" value="TRY71004.1"/>
    <property type="molecule type" value="Genomic_DNA"/>
</dbReference>
<protein>
    <submittedName>
        <fullName evidence="3">Uncharacterized protein</fullName>
    </submittedName>
</protein>
<proteinExistence type="predicted"/>
<keyword evidence="4" id="KW-1185">Reference proteome</keyword>
<dbReference type="AlphaFoldDB" id="A0A553NZY3"/>
<keyword evidence="2" id="KW-0732">Signal</keyword>
<sequence length="178" mass="20382">MKDTANNTLIHFFCIVLLLASLIDLSEARRPKTNCGLKCFRWRKCMGQLSGDENRPHELGNTGQIVLNTCNSGACDCEEEERKKTSTTTTTTTIAPRASSLERSSFAKNRYVRKNLKTLTSRSRNLTRPKSSRLEKYTSPSVQDRELESQDASENAPALQVSPHRFRPIQRRLFRQRY</sequence>
<evidence type="ECO:0000313" key="4">
    <source>
        <dbReference type="Proteomes" id="UP000318571"/>
    </source>
</evidence>
<feature type="signal peptide" evidence="2">
    <location>
        <begin position="1"/>
        <end position="28"/>
    </location>
</feature>